<feature type="transmembrane region" description="Helical" evidence="4">
    <location>
        <begin position="528"/>
        <end position="552"/>
    </location>
</feature>
<evidence type="ECO:0000259" key="5">
    <source>
        <dbReference type="PROSITE" id="PS50850"/>
    </source>
</evidence>
<dbReference type="Gene3D" id="1.20.1250.20">
    <property type="entry name" value="MFS general substrate transporter like domains"/>
    <property type="match status" value="2"/>
</dbReference>
<evidence type="ECO:0000256" key="1">
    <source>
        <dbReference type="ARBA" id="ARBA00004141"/>
    </source>
</evidence>
<gene>
    <name evidence="6" type="ORF">ZT3D7_G7140</name>
</gene>
<feature type="domain" description="Major facilitator superfamily (MFS) profile" evidence="5">
    <location>
        <begin position="163"/>
        <end position="558"/>
    </location>
</feature>
<feature type="transmembrane region" description="Helical" evidence="4">
    <location>
        <begin position="407"/>
        <end position="425"/>
    </location>
</feature>
<evidence type="ECO:0000256" key="4">
    <source>
        <dbReference type="SAM" id="Phobius"/>
    </source>
</evidence>
<comment type="similarity">
    <text evidence="2">Belongs to the major facilitator superfamily. Monocarboxylate porter (TC 2.A.1.13) family.</text>
</comment>
<accession>A0A1X7RYH9</accession>
<feature type="transmembrane region" description="Helical" evidence="4">
    <location>
        <begin position="463"/>
        <end position="488"/>
    </location>
</feature>
<reference evidence="6 7" key="1">
    <citation type="submission" date="2016-06" db="EMBL/GenBank/DDBJ databases">
        <authorList>
            <person name="Kjaerup R.B."/>
            <person name="Dalgaard T.S."/>
            <person name="Juul-Madsen H.R."/>
        </authorList>
    </citation>
    <scope>NUCLEOTIDE SEQUENCE [LARGE SCALE GENOMIC DNA]</scope>
</reference>
<dbReference type="AlphaFoldDB" id="A0A1X7RYH9"/>
<evidence type="ECO:0000313" key="7">
    <source>
        <dbReference type="Proteomes" id="UP000215127"/>
    </source>
</evidence>
<feature type="transmembrane region" description="Helical" evidence="4">
    <location>
        <begin position="291"/>
        <end position="311"/>
    </location>
</feature>
<evidence type="ECO:0000256" key="3">
    <source>
        <dbReference type="SAM" id="MobiDB-lite"/>
    </source>
</evidence>
<feature type="compositionally biased region" description="Pro residues" evidence="3">
    <location>
        <begin position="145"/>
        <end position="159"/>
    </location>
</feature>
<dbReference type="PANTHER" id="PTHR11360:SF234">
    <property type="entry name" value="MFS-TYPE TRANSPORTER DBAD-RELATED"/>
    <property type="match status" value="1"/>
</dbReference>
<feature type="transmembrane region" description="Helical" evidence="4">
    <location>
        <begin position="258"/>
        <end position="279"/>
    </location>
</feature>
<evidence type="ECO:0000313" key="6">
    <source>
        <dbReference type="EMBL" id="SMQ51987.1"/>
    </source>
</evidence>
<keyword evidence="4" id="KW-0472">Membrane</keyword>
<feature type="transmembrane region" description="Helical" evidence="4">
    <location>
        <begin position="164"/>
        <end position="185"/>
    </location>
</feature>
<comment type="subcellular location">
    <subcellularLocation>
        <location evidence="1">Membrane</location>
        <topology evidence="1">Multi-pass membrane protein</topology>
    </subcellularLocation>
</comment>
<dbReference type="SUPFAM" id="SSF103473">
    <property type="entry name" value="MFS general substrate transporter"/>
    <property type="match status" value="1"/>
</dbReference>
<protein>
    <recommendedName>
        <fullName evidence="5">Major facilitator superfamily (MFS) profile domain-containing protein</fullName>
    </recommendedName>
</protein>
<organism evidence="6 7">
    <name type="scientific">Zymoseptoria tritici (strain ST99CH_3D7)</name>
    <dbReference type="NCBI Taxonomy" id="1276538"/>
    <lineage>
        <taxon>Eukaryota</taxon>
        <taxon>Fungi</taxon>
        <taxon>Dikarya</taxon>
        <taxon>Ascomycota</taxon>
        <taxon>Pezizomycotina</taxon>
        <taxon>Dothideomycetes</taxon>
        <taxon>Dothideomycetidae</taxon>
        <taxon>Mycosphaerellales</taxon>
        <taxon>Mycosphaerellaceae</taxon>
        <taxon>Zymoseptoria</taxon>
    </lineage>
</organism>
<dbReference type="InterPro" id="IPR050327">
    <property type="entry name" value="Proton-linked_MCT"/>
</dbReference>
<keyword evidence="7" id="KW-1185">Reference proteome</keyword>
<keyword evidence="4" id="KW-1133">Transmembrane helix</keyword>
<dbReference type="PROSITE" id="PS50850">
    <property type="entry name" value="MFS"/>
    <property type="match status" value="1"/>
</dbReference>
<feature type="transmembrane region" description="Helical" evidence="4">
    <location>
        <begin position="234"/>
        <end position="252"/>
    </location>
</feature>
<dbReference type="InterPro" id="IPR011701">
    <property type="entry name" value="MFS"/>
</dbReference>
<dbReference type="PANTHER" id="PTHR11360">
    <property type="entry name" value="MONOCARBOXYLATE TRANSPORTER"/>
    <property type="match status" value="1"/>
</dbReference>
<feature type="transmembrane region" description="Helical" evidence="4">
    <location>
        <begin position="500"/>
        <end position="522"/>
    </location>
</feature>
<dbReference type="EMBL" id="LT853697">
    <property type="protein sequence ID" value="SMQ51987.1"/>
    <property type="molecule type" value="Genomic_DNA"/>
</dbReference>
<sequence>MSEDDYHFQMRDSPLHSRAASLHSNWTSAQPMMQDTGPYQASEFGDSTRQLVHLNNAYDQRYHDPAPSPTRNSFMSIDSPTRQAFLQKSQPSSGPPPNSYPNHSFSLAMPAHVARDSNHQSTSSPLGYKEDYDHSSHDSLQPQNASPPPPGPPGGPPPDGGLTAWLQVLGGFFLFFNTWGLINAFGTFQTYYKTSLLPTTSNSTIAWIGTLTSFLLCASPILLGPIFDTGSPRLLVLSGSISVVIGIMMTSLCTHYYQLMLAQGICCGLGGGCLFITATSILPSYFTAKRALVMGIAASGASCGGIIYPLIFTYTQPTLGFPWAVRIIGLIATCTLLIPIVVIRPRPRPSPLRPHTFSTYLSTIHSILTSSSLPFNLLNAATFFGFVGQYIPYFFISQFATSHNLSFHQHLLLLLNLGSIPGRILPSLLADRHFHPLTILTLTTTCATILAFSWIAIRTSTPGLIAWCLLYGFFSGAFVSLQGAAVASMTTDMKTIGTRFGVNMFAGALGILIGSPVGGAIFPTSWAGAQVFTGGCLACATVFVAGTGWVWGRRRREEGVGRKEVG</sequence>
<feature type="transmembrane region" description="Helical" evidence="4">
    <location>
        <begin position="437"/>
        <end position="457"/>
    </location>
</feature>
<evidence type="ECO:0000256" key="2">
    <source>
        <dbReference type="ARBA" id="ARBA00006727"/>
    </source>
</evidence>
<dbReference type="GO" id="GO:0016020">
    <property type="term" value="C:membrane"/>
    <property type="evidence" value="ECO:0007669"/>
    <property type="project" value="UniProtKB-SubCell"/>
</dbReference>
<feature type="region of interest" description="Disordered" evidence="3">
    <location>
        <begin position="82"/>
        <end position="160"/>
    </location>
</feature>
<dbReference type="InterPro" id="IPR020846">
    <property type="entry name" value="MFS_dom"/>
</dbReference>
<dbReference type="Pfam" id="PF07690">
    <property type="entry name" value="MFS_1"/>
    <property type="match status" value="1"/>
</dbReference>
<name>A0A1X7RYH9_ZYMT9</name>
<keyword evidence="4" id="KW-0812">Transmembrane</keyword>
<feature type="transmembrane region" description="Helical" evidence="4">
    <location>
        <begin position="205"/>
        <end position="227"/>
    </location>
</feature>
<feature type="compositionally biased region" description="Basic and acidic residues" evidence="3">
    <location>
        <begin position="128"/>
        <end position="137"/>
    </location>
</feature>
<feature type="transmembrane region" description="Helical" evidence="4">
    <location>
        <begin position="375"/>
        <end position="395"/>
    </location>
</feature>
<proteinExistence type="inferred from homology"/>
<dbReference type="Proteomes" id="UP000215127">
    <property type="component" value="Chromosome 6"/>
</dbReference>
<dbReference type="GO" id="GO:0022857">
    <property type="term" value="F:transmembrane transporter activity"/>
    <property type="evidence" value="ECO:0007669"/>
    <property type="project" value="InterPro"/>
</dbReference>
<feature type="transmembrane region" description="Helical" evidence="4">
    <location>
        <begin position="323"/>
        <end position="343"/>
    </location>
</feature>
<dbReference type="InterPro" id="IPR036259">
    <property type="entry name" value="MFS_trans_sf"/>
</dbReference>